<comment type="similarity">
    <text evidence="5">Belongs to the DOCK family.</text>
</comment>
<evidence type="ECO:0000313" key="9">
    <source>
        <dbReference type="EMBL" id="KAL3270031.1"/>
    </source>
</evidence>
<evidence type="ECO:0000256" key="3">
    <source>
        <dbReference type="ARBA" id="ARBA00022553"/>
    </source>
</evidence>
<keyword evidence="10" id="KW-1185">Reference proteome</keyword>
<dbReference type="PANTHER" id="PTHR45653:SF10">
    <property type="entry name" value="MYOBLAST CITY, ISOFORM B"/>
    <property type="match status" value="1"/>
</dbReference>
<dbReference type="Proteomes" id="UP001516400">
    <property type="component" value="Unassembled WGS sequence"/>
</dbReference>
<dbReference type="Pfam" id="PF23554">
    <property type="entry name" value="TPR_DOCK"/>
    <property type="match status" value="1"/>
</dbReference>
<evidence type="ECO:0000256" key="1">
    <source>
        <dbReference type="ARBA" id="ARBA00004496"/>
    </source>
</evidence>
<dbReference type="EMBL" id="JABFTP020000021">
    <property type="protein sequence ID" value="KAL3270031.1"/>
    <property type="molecule type" value="Genomic_DNA"/>
</dbReference>
<evidence type="ECO:0000259" key="7">
    <source>
        <dbReference type="PROSITE" id="PS51650"/>
    </source>
</evidence>
<comment type="subcellular location">
    <subcellularLocation>
        <location evidence="1">Cytoplasm</location>
    </subcellularLocation>
</comment>
<dbReference type="InterPro" id="IPR046770">
    <property type="entry name" value="DOCKER_Lobe_B"/>
</dbReference>
<dbReference type="InterPro" id="IPR056372">
    <property type="entry name" value="TPR_DOCK"/>
</dbReference>
<dbReference type="PROSITE" id="PS51651">
    <property type="entry name" value="DOCKER"/>
    <property type="match status" value="1"/>
</dbReference>
<evidence type="ECO:0008006" key="11">
    <source>
        <dbReference type="Google" id="ProtNLM"/>
    </source>
</evidence>
<feature type="region of interest" description="Disordered" evidence="6">
    <location>
        <begin position="1551"/>
        <end position="1574"/>
    </location>
</feature>
<feature type="domain" description="C2 DOCK-type" evidence="7">
    <location>
        <begin position="325"/>
        <end position="504"/>
    </location>
</feature>
<dbReference type="PROSITE" id="PS51650">
    <property type="entry name" value="C2_DOCK"/>
    <property type="match status" value="1"/>
</dbReference>
<dbReference type="Gene3D" id="1.20.58.740">
    <property type="match status" value="1"/>
</dbReference>
<dbReference type="InterPro" id="IPR046769">
    <property type="entry name" value="DOCKER_Lobe_A"/>
</dbReference>
<dbReference type="FunFam" id="1.20.58.740:FF:000004">
    <property type="entry name" value="Dedicator of cytokinesis protein 1"/>
    <property type="match status" value="1"/>
</dbReference>
<dbReference type="PANTHER" id="PTHR45653">
    <property type="entry name" value="DEDICATOR OF CYTOKINESIS"/>
    <property type="match status" value="1"/>
</dbReference>
<dbReference type="InterPro" id="IPR046773">
    <property type="entry name" value="DOCKER_Lobe_C"/>
</dbReference>
<dbReference type="Pfam" id="PF20422">
    <property type="entry name" value="DHR-2_Lobe_B"/>
    <property type="match status" value="1"/>
</dbReference>
<keyword evidence="4" id="KW-0344">Guanine-nucleotide releasing factor</keyword>
<dbReference type="InterPro" id="IPR043162">
    <property type="entry name" value="DOCK_C_lobe_C"/>
</dbReference>
<organism evidence="9 10">
    <name type="scientific">Cryptolaemus montrouzieri</name>
    <dbReference type="NCBI Taxonomy" id="559131"/>
    <lineage>
        <taxon>Eukaryota</taxon>
        <taxon>Metazoa</taxon>
        <taxon>Ecdysozoa</taxon>
        <taxon>Arthropoda</taxon>
        <taxon>Hexapoda</taxon>
        <taxon>Insecta</taxon>
        <taxon>Pterygota</taxon>
        <taxon>Neoptera</taxon>
        <taxon>Endopterygota</taxon>
        <taxon>Coleoptera</taxon>
        <taxon>Polyphaga</taxon>
        <taxon>Cucujiformia</taxon>
        <taxon>Coccinelloidea</taxon>
        <taxon>Coccinellidae</taxon>
        <taxon>Scymninae</taxon>
        <taxon>Scymnini</taxon>
        <taxon>Cryptolaemus</taxon>
    </lineage>
</organism>
<evidence type="ECO:0000256" key="5">
    <source>
        <dbReference type="PROSITE-ProRule" id="PRU00983"/>
    </source>
</evidence>
<feature type="domain" description="DOCKER" evidence="8">
    <location>
        <begin position="1122"/>
        <end position="1537"/>
    </location>
</feature>
<dbReference type="Gene3D" id="1.25.40.410">
    <property type="match status" value="1"/>
</dbReference>
<dbReference type="Gene3D" id="1.20.1270.350">
    <property type="entry name" value="Dedicator of cytokinesis N-terminal subdomain"/>
    <property type="match status" value="1"/>
</dbReference>
<dbReference type="InterPro" id="IPR035892">
    <property type="entry name" value="C2_domain_sf"/>
</dbReference>
<gene>
    <name evidence="9" type="ORF">HHI36_009087</name>
</gene>
<comment type="caution">
    <text evidence="9">The sequence shown here is derived from an EMBL/GenBank/DDBJ whole genome shotgun (WGS) entry which is preliminary data.</text>
</comment>
<evidence type="ECO:0000256" key="2">
    <source>
        <dbReference type="ARBA" id="ARBA00022490"/>
    </source>
</evidence>
<protein>
    <recommendedName>
        <fullName evidence="11">Dedicator of cytokinesis protein 1</fullName>
    </recommendedName>
</protein>
<name>A0ABD2MUI3_9CUCU</name>
<dbReference type="InterPro" id="IPR027007">
    <property type="entry name" value="C2_DOCK-type_domain"/>
</dbReference>
<dbReference type="Pfam" id="PF20421">
    <property type="entry name" value="DHR-2_Lobe_C"/>
    <property type="match status" value="1"/>
</dbReference>
<keyword evidence="3" id="KW-0597">Phosphoprotein</keyword>
<dbReference type="InterPro" id="IPR026791">
    <property type="entry name" value="DOCK"/>
</dbReference>
<evidence type="ECO:0000256" key="4">
    <source>
        <dbReference type="ARBA" id="ARBA00022658"/>
    </source>
</evidence>
<evidence type="ECO:0000256" key="6">
    <source>
        <dbReference type="SAM" id="MobiDB-lite"/>
    </source>
</evidence>
<dbReference type="InterPro" id="IPR027357">
    <property type="entry name" value="DOCKER_dom"/>
</dbReference>
<accession>A0ABD2MUI3</accession>
<evidence type="ECO:0000313" key="10">
    <source>
        <dbReference type="Proteomes" id="UP001516400"/>
    </source>
</evidence>
<dbReference type="InterPro" id="IPR042455">
    <property type="entry name" value="DOCK_N_sub1"/>
</dbReference>
<dbReference type="InterPro" id="IPR032376">
    <property type="entry name" value="DOCK_N"/>
</dbReference>
<reference evidence="9 10" key="1">
    <citation type="journal article" date="2021" name="BMC Biol.">
        <title>Horizontally acquired antibacterial genes associated with adaptive radiation of ladybird beetles.</title>
        <authorList>
            <person name="Li H.S."/>
            <person name="Tang X.F."/>
            <person name="Huang Y.H."/>
            <person name="Xu Z.Y."/>
            <person name="Chen M.L."/>
            <person name="Du X.Y."/>
            <person name="Qiu B.Y."/>
            <person name="Chen P.T."/>
            <person name="Zhang W."/>
            <person name="Slipinski A."/>
            <person name="Escalona H.E."/>
            <person name="Waterhouse R.M."/>
            <person name="Zwick A."/>
            <person name="Pang H."/>
        </authorList>
    </citation>
    <scope>NUCLEOTIDE SEQUENCE [LARGE SCALE GENOMIC DNA]</scope>
    <source>
        <strain evidence="9">SYSU2018</strain>
    </source>
</reference>
<dbReference type="Pfam" id="PF16172">
    <property type="entry name" value="DOCK_N"/>
    <property type="match status" value="1"/>
</dbReference>
<dbReference type="GO" id="GO:0005085">
    <property type="term" value="F:guanyl-nucleotide exchange factor activity"/>
    <property type="evidence" value="ECO:0007669"/>
    <property type="project" value="UniProtKB-KW"/>
</dbReference>
<dbReference type="Pfam" id="PF06920">
    <property type="entry name" value="DHR-2_Lobe_A"/>
    <property type="match status" value="1"/>
</dbReference>
<keyword evidence="2" id="KW-0963">Cytoplasm</keyword>
<dbReference type="InterPro" id="IPR043161">
    <property type="entry name" value="DOCK_C_lobe_A"/>
</dbReference>
<proteinExistence type="inferred from homology"/>
<dbReference type="Gene3D" id="2.60.40.150">
    <property type="entry name" value="C2 domain"/>
    <property type="match status" value="1"/>
</dbReference>
<dbReference type="GO" id="GO:0005737">
    <property type="term" value="C:cytoplasm"/>
    <property type="evidence" value="ECO:0007669"/>
    <property type="project" value="UniProtKB-SubCell"/>
</dbReference>
<dbReference type="Pfam" id="PF14429">
    <property type="entry name" value="DOCK-C2"/>
    <property type="match status" value="1"/>
</dbReference>
<evidence type="ECO:0000259" key="8">
    <source>
        <dbReference type="PROSITE" id="PS51651"/>
    </source>
</evidence>
<sequence>MIFWTHNRNFEQIKTQIYDLINHRSKIISGALPGDELKRVTKQATEEIDLGNKILHLDLVVRDNNGNIINPEETSTMQLYHHHKEAVDRMSKSKVEQSHVLPKTAIQQYSNIFLVAIKNFTCKMTEDAQLLITLYDGKEFKSLTENYVVRWSKDGLMSDLDQMHNLRVMFTDLGKKDLEREKIYLVCYVVRVGAMEVKDLDHRRSSNMSTLHKKTSMDNMRRPFGVAAMEITKFMKGCLESDFDKEYPIQFVSCEKDNLEQTLRKIISKDVTKNDNKNQALFVSMKLLRGDLKQVREENPHLVLGNVSIARKMGFPEVILPGDIRNDLYLTLVSGEFTKGNKSSDKNVEVTVKVCNENGETIPCVICLGGGAQPLNEYKSIIYYHEDKPQWFETFKIAIPIEEFKSSHLKFTFKHRSSNEAKDKSEKPFAMCFVKLMEDNGTTLSNGKHYLIVYKIDHKKFEEKSVDYLKLPSSENEIRENPKITVPGLSISTKDNFIISSNICSTKLTQNVKLLGLLNWAAKKETLNQTLQALMMVDGEEVVKLLQDILDALFNILMDNPETDTYDTPVFECLLHIISLVSNDWKYQHFEPVLDLYIREGFSATLAYKKLISVLNKIIIRPVHSAPKARDELVFKTMKSLQHVMRFISRSRILYLEVNPEIDTKDDFRDSLIELLLNIINMMSSTQDNMLREQGACLKFLPSTINDILLVFDPKELSEMLCQMLCKIPVGRLTKQKMMTVNDIVHSQLFLYPECRKIMLPIFTEQIKTLFETNEEVELCIKILSDILKLLFRKNVGCTFDDIQEIIKTDLRTVIQSHIHMHRENPHAGNLVAIMIDIFRQMTENHYTNYINNFKTRYDILDFLMEILVVFQELVSNPVFPVDWCEMIMLQNSVILKSLRFFSHTIRDHYFERFEYQAWNNFFHCAIAFMIQPALQLETFCSSKRLRIIKRYKDMRRETGFEIRSMWFNLGQYKAQFVPGLVGLILEMTLLPEPELRKATIPIFFDMMQCEFYSSKYVFEGYGDTKRDSSHVKGNFKNFENEMIAKLDTLVEGGRGDEDYKNLFHNILKDLCSQHTTMKDEGVKFVETVTKLMERLLEYRCIITGDNTDNKMSCTVNLLEFYSEIDRQEMYIRYLNKLYDLQLSCDNFTEAAFTLELHAKLLSWSDKELGMLLKSSRYEDCMTHRQLKEALYYNIIDNYDKGKMWECAIQKCQELAKQYEEETYDYEQLSNIHKRIATFYDDIVKNVRLEPEYFRVGYYGRGFPRFLHNKIFIYRGKEYERLADFNSRILNEFPKAELLNKLTPPGPEITESDKQYIQINKVDPVMDSNKQKRFSGKPLSEPILKYYQVNNINKFKFSRPFTRKDANLESDNEFASLWLERTELTTTHPLPGILRWFPVDKIEVHEISPLLYAIEIIEKAIKRLRNHVIMYNRDRNIQINPLSLTLTGILDANVMGGIKNYEDTFFTEVYSQHHPEDEPLIQKLKNLISNQIPLLELCLQIHKECIPASLQPLQERLESRFSMMKEDIVKKYGKGICDIKIEHLVTMRKHSSKVNNEQEESAATNDPFGGRSRVSSLTRNQVTSLKQFTSGFNFSNSPSPSFNRRMLPNLTLSSLIFYFNYFDIACLTDLGHLTNRVGKYHKELTFSEQERYNYAIHEP</sequence>